<evidence type="ECO:0000313" key="1">
    <source>
        <dbReference type="EMBL" id="SPM33952.1"/>
    </source>
</evidence>
<accession>A0A2U3NR11</accession>
<reference evidence="1 2" key="1">
    <citation type="submission" date="2017-01" db="EMBL/GenBank/DDBJ databases">
        <authorList>
            <consortium name="Urmite Genomes"/>
        </authorList>
    </citation>
    <scope>NUCLEOTIDE SEQUENCE [LARGE SCALE GENOMIC DNA]</scope>
    <source>
        <strain evidence="1 2">AB57</strain>
    </source>
</reference>
<keyword evidence="2" id="KW-1185">Reference proteome</keyword>
<dbReference type="EMBL" id="FUFA01000004">
    <property type="protein sequence ID" value="SPM33952.1"/>
    <property type="molecule type" value="Genomic_DNA"/>
</dbReference>
<proteinExistence type="predicted"/>
<gene>
    <name evidence="1" type="ORF">MRAB57_1759</name>
</gene>
<dbReference type="STRING" id="1841860.GCA_900157375_01761"/>
<feature type="non-terminal residue" evidence="1">
    <location>
        <position position="1"/>
    </location>
</feature>
<sequence length="51" mass="5397">VSAPTEHPSEVGVVSLLDWVCAKRSSAQANRLDQLVHALNEIVAEGALPAF</sequence>
<dbReference type="Proteomes" id="UP000240988">
    <property type="component" value="Unassembled WGS sequence"/>
</dbReference>
<protein>
    <submittedName>
        <fullName evidence="1">Mycobacterium rhizamassiliense ORFan</fullName>
    </submittedName>
</protein>
<evidence type="ECO:0000313" key="2">
    <source>
        <dbReference type="Proteomes" id="UP000240988"/>
    </source>
</evidence>
<dbReference type="AlphaFoldDB" id="A0A2U3NR11"/>
<organism evidence="1 2">
    <name type="scientific">Mycobacterium rhizamassiliense</name>
    <dbReference type="NCBI Taxonomy" id="1841860"/>
    <lineage>
        <taxon>Bacteria</taxon>
        <taxon>Bacillati</taxon>
        <taxon>Actinomycetota</taxon>
        <taxon>Actinomycetes</taxon>
        <taxon>Mycobacteriales</taxon>
        <taxon>Mycobacteriaceae</taxon>
        <taxon>Mycobacterium</taxon>
    </lineage>
</organism>
<name>A0A2U3NR11_9MYCO</name>